<comment type="caution">
    <text evidence="1">The sequence shown here is derived from an EMBL/GenBank/DDBJ whole genome shotgun (WGS) entry which is preliminary data.</text>
</comment>
<accession>A0ABT9UZU9</accession>
<evidence type="ECO:0000313" key="2">
    <source>
        <dbReference type="Proteomes" id="UP001231362"/>
    </source>
</evidence>
<name>A0ABT9UZU9_9BACL</name>
<protein>
    <submittedName>
        <fullName evidence="1">Uncharacterized protein</fullName>
    </submittedName>
</protein>
<dbReference type="EMBL" id="JAUSTU010000002">
    <property type="protein sequence ID" value="MDQ0154228.1"/>
    <property type="molecule type" value="Genomic_DNA"/>
</dbReference>
<keyword evidence="2" id="KW-1185">Reference proteome</keyword>
<proteinExistence type="predicted"/>
<organism evidence="1 2">
    <name type="scientific">Anoxybacillus andreesenii</name>
    <dbReference type="NCBI Taxonomy" id="1325932"/>
    <lineage>
        <taxon>Bacteria</taxon>
        <taxon>Bacillati</taxon>
        <taxon>Bacillota</taxon>
        <taxon>Bacilli</taxon>
        <taxon>Bacillales</taxon>
        <taxon>Anoxybacillaceae</taxon>
        <taxon>Anoxybacillus</taxon>
    </lineage>
</organism>
<dbReference type="Proteomes" id="UP001231362">
    <property type="component" value="Unassembled WGS sequence"/>
</dbReference>
<gene>
    <name evidence="1" type="ORF">J2S07_000532</name>
</gene>
<reference evidence="1 2" key="1">
    <citation type="submission" date="2023-07" db="EMBL/GenBank/DDBJ databases">
        <title>Genomic Encyclopedia of Type Strains, Phase IV (KMG-IV): sequencing the most valuable type-strain genomes for metagenomic binning, comparative biology and taxonomic classification.</title>
        <authorList>
            <person name="Goeker M."/>
        </authorList>
    </citation>
    <scope>NUCLEOTIDE SEQUENCE [LARGE SCALE GENOMIC DNA]</scope>
    <source>
        <strain evidence="1 2">DSM 23948</strain>
    </source>
</reference>
<sequence>MLPMSEFIDFVTELFPSIRPYTKEQVKASIQQFDRSGVQRNFSMHSALPYLAQGDIFGDAIPFFKQDKDGNLSVLRTKAILLSNTCDSERDDVLIFAPLIPIKDLKLDEHAIKSNQIYRLLYFPDPIISNYVVDFSLLNSFSRQLFEEQLKQGNFKKTLSLNDLGYYLFLCKLTIHLMRPEDGEVQKTRSA</sequence>
<dbReference type="RefSeq" id="WP_307148843.1">
    <property type="nucleotide sequence ID" value="NZ_JAUSTU010000002.1"/>
</dbReference>
<evidence type="ECO:0000313" key="1">
    <source>
        <dbReference type="EMBL" id="MDQ0154228.1"/>
    </source>
</evidence>